<dbReference type="GO" id="GO:0010468">
    <property type="term" value="P:regulation of gene expression"/>
    <property type="evidence" value="ECO:0007669"/>
    <property type="project" value="InterPro"/>
</dbReference>
<sequence length="349" mass="35690">MAGKLSGLYDRSLWMRVAETLAIGVAGGGLLELAGMPAGWLCGSMIAVIVAVFAGRPLKIPDRLRSVAFILLGASMGAVLSPEMLGKLEKWPVSIILLALSVIATMVVGTQYLARRHNWDSASARLSSVPGALSAVLAIASDSRGDLMRITVSQTLRQIVLVSLVPVLLLVSPAPPEKVHAALAGPGDIFLMLAAACAGGLACARLRIPGGLLLGALLGSGILHATGMVSGVLPGAALIAAYVIVGSAIGARLRGTDPMAIVAVLRPAMGSIAAAIVIAAIFAALASFLTGLPFNEVWLAFAPGGVEAMTVLAFALNLDPGFVSGHHLIRLVGLMLLSPLWTAGLRRGD</sequence>
<proteinExistence type="predicted"/>
<keyword evidence="1" id="KW-0472">Membrane</keyword>
<dbReference type="Proteomes" id="UP000192903">
    <property type="component" value="Unassembled WGS sequence"/>
</dbReference>
<feature type="transmembrane region" description="Helical" evidence="1">
    <location>
        <begin position="181"/>
        <end position="201"/>
    </location>
</feature>
<gene>
    <name evidence="2" type="ORF">SAMN02982989_5401</name>
</gene>
<feature type="transmembrane region" description="Helical" evidence="1">
    <location>
        <begin position="156"/>
        <end position="175"/>
    </location>
</feature>
<dbReference type="RefSeq" id="WP_085420728.1">
    <property type="nucleotide sequence ID" value="NZ_FXAF01000002.1"/>
</dbReference>
<organism evidence="2 3">
    <name type="scientific">Xaviernesmea oryzae</name>
    <dbReference type="NCBI Taxonomy" id="464029"/>
    <lineage>
        <taxon>Bacteria</taxon>
        <taxon>Pseudomonadati</taxon>
        <taxon>Pseudomonadota</taxon>
        <taxon>Alphaproteobacteria</taxon>
        <taxon>Hyphomicrobiales</taxon>
        <taxon>Rhizobiaceae</taxon>
        <taxon>Rhizobium/Agrobacterium group</taxon>
        <taxon>Xaviernesmea</taxon>
    </lineage>
</organism>
<dbReference type="EMBL" id="FXAF01000002">
    <property type="protein sequence ID" value="SMF13228.1"/>
    <property type="molecule type" value="Genomic_DNA"/>
</dbReference>
<dbReference type="InterPro" id="IPR017516">
    <property type="entry name" value="AbrB_dup"/>
</dbReference>
<evidence type="ECO:0000313" key="3">
    <source>
        <dbReference type="Proteomes" id="UP000192903"/>
    </source>
</evidence>
<dbReference type="NCBIfam" id="TIGR03082">
    <property type="entry name" value="Gneg_AbrB_dup"/>
    <property type="match status" value="1"/>
</dbReference>
<dbReference type="InterPro" id="IPR007820">
    <property type="entry name" value="AbrB_fam"/>
</dbReference>
<name>A0A1X7DCX6_9HYPH</name>
<evidence type="ECO:0008006" key="4">
    <source>
        <dbReference type="Google" id="ProtNLM"/>
    </source>
</evidence>
<feature type="transmembrane region" description="Helical" evidence="1">
    <location>
        <begin position="91"/>
        <end position="114"/>
    </location>
</feature>
<keyword evidence="1" id="KW-1133">Transmembrane helix</keyword>
<evidence type="ECO:0000313" key="2">
    <source>
        <dbReference type="EMBL" id="SMF13228.1"/>
    </source>
</evidence>
<feature type="transmembrane region" description="Helical" evidence="1">
    <location>
        <begin position="297"/>
        <end position="316"/>
    </location>
</feature>
<dbReference type="PANTHER" id="PTHR38457">
    <property type="entry name" value="REGULATOR ABRB-RELATED"/>
    <property type="match status" value="1"/>
</dbReference>
<evidence type="ECO:0000256" key="1">
    <source>
        <dbReference type="SAM" id="Phobius"/>
    </source>
</evidence>
<reference evidence="3" key="1">
    <citation type="submission" date="2017-04" db="EMBL/GenBank/DDBJ databases">
        <authorList>
            <person name="Varghese N."/>
            <person name="Submissions S."/>
        </authorList>
    </citation>
    <scope>NUCLEOTIDE SEQUENCE [LARGE SCALE GENOMIC DNA]</scope>
    <source>
        <strain evidence="3">B4P</strain>
    </source>
</reference>
<feature type="transmembrane region" description="Helical" evidence="1">
    <location>
        <begin position="208"/>
        <end position="226"/>
    </location>
</feature>
<dbReference type="PIRSF" id="PIRSF038991">
    <property type="entry name" value="Protein_AbrB"/>
    <property type="match status" value="1"/>
</dbReference>
<dbReference type="STRING" id="464029.SAMN02982989_5401"/>
<feature type="transmembrane region" description="Helical" evidence="1">
    <location>
        <begin position="328"/>
        <end position="345"/>
    </location>
</feature>
<protein>
    <recommendedName>
        <fullName evidence="4">Ammonia monooxygenase</fullName>
    </recommendedName>
</protein>
<dbReference type="GO" id="GO:0016020">
    <property type="term" value="C:membrane"/>
    <property type="evidence" value="ECO:0007669"/>
    <property type="project" value="InterPro"/>
</dbReference>
<dbReference type="Pfam" id="PF05145">
    <property type="entry name" value="AbrB"/>
    <property type="match status" value="1"/>
</dbReference>
<keyword evidence="1" id="KW-0812">Transmembrane</keyword>
<dbReference type="AlphaFoldDB" id="A0A1X7DCX6"/>
<keyword evidence="3" id="KW-1185">Reference proteome</keyword>
<feature type="transmembrane region" description="Helical" evidence="1">
    <location>
        <begin position="232"/>
        <end position="251"/>
    </location>
</feature>
<feature type="transmembrane region" description="Helical" evidence="1">
    <location>
        <begin position="67"/>
        <end position="85"/>
    </location>
</feature>
<feature type="transmembrane region" description="Helical" evidence="1">
    <location>
        <begin position="37"/>
        <end position="55"/>
    </location>
</feature>
<dbReference type="OrthoDB" id="7157734at2"/>
<dbReference type="PANTHER" id="PTHR38457:SF1">
    <property type="entry name" value="REGULATOR ABRB-RELATED"/>
    <property type="match status" value="1"/>
</dbReference>
<accession>A0A1X7DCX6</accession>